<feature type="region of interest" description="Disordered" evidence="6">
    <location>
        <begin position="258"/>
        <end position="308"/>
    </location>
</feature>
<dbReference type="InterPro" id="IPR052639">
    <property type="entry name" value="TRAIP_ubiq-protein_ligase"/>
</dbReference>
<dbReference type="STRING" id="166423.A0A0N0BBK4"/>
<dbReference type="OrthoDB" id="8062037at2759"/>
<dbReference type="GO" id="GO:0031297">
    <property type="term" value="P:replication fork processing"/>
    <property type="evidence" value="ECO:0007669"/>
    <property type="project" value="TreeGrafter"/>
</dbReference>
<dbReference type="PANTHER" id="PTHR46569">
    <property type="entry name" value="E3 UBIQUITIN-PROTEIN LIGASE TRAIP"/>
    <property type="match status" value="1"/>
</dbReference>
<evidence type="ECO:0000256" key="5">
    <source>
        <dbReference type="SAM" id="Coils"/>
    </source>
</evidence>
<keyword evidence="9" id="KW-1185">Reference proteome</keyword>
<feature type="coiled-coil region" evidence="5">
    <location>
        <begin position="92"/>
        <end position="126"/>
    </location>
</feature>
<reference evidence="8 9" key="1">
    <citation type="submission" date="2015-07" db="EMBL/GenBank/DDBJ databases">
        <title>The genome of Melipona quadrifasciata.</title>
        <authorList>
            <person name="Pan H."/>
            <person name="Kapheim K."/>
        </authorList>
    </citation>
    <scope>NUCLEOTIDE SEQUENCE [LARGE SCALE GENOMIC DNA]</scope>
    <source>
        <strain evidence="8">0111107301</strain>
        <tissue evidence="8">Whole body</tissue>
    </source>
</reference>
<evidence type="ECO:0000256" key="6">
    <source>
        <dbReference type="SAM" id="MobiDB-lite"/>
    </source>
</evidence>
<organism evidence="8 9">
    <name type="scientific">Melipona quadrifasciata</name>
    <dbReference type="NCBI Taxonomy" id="166423"/>
    <lineage>
        <taxon>Eukaryota</taxon>
        <taxon>Metazoa</taxon>
        <taxon>Ecdysozoa</taxon>
        <taxon>Arthropoda</taxon>
        <taxon>Hexapoda</taxon>
        <taxon>Insecta</taxon>
        <taxon>Pterygota</taxon>
        <taxon>Neoptera</taxon>
        <taxon>Endopterygota</taxon>
        <taxon>Hymenoptera</taxon>
        <taxon>Apocrita</taxon>
        <taxon>Aculeata</taxon>
        <taxon>Apoidea</taxon>
        <taxon>Anthophila</taxon>
        <taxon>Apidae</taxon>
        <taxon>Melipona</taxon>
    </lineage>
</organism>
<feature type="compositionally biased region" description="Basic and acidic residues" evidence="6">
    <location>
        <begin position="287"/>
        <end position="308"/>
    </location>
</feature>
<dbReference type="Proteomes" id="UP000053105">
    <property type="component" value="Unassembled WGS sequence"/>
</dbReference>
<evidence type="ECO:0000313" key="8">
    <source>
        <dbReference type="EMBL" id="KOX67348.1"/>
    </source>
</evidence>
<dbReference type="SMART" id="SM00184">
    <property type="entry name" value="RING"/>
    <property type="match status" value="1"/>
</dbReference>
<name>A0A0N0BBK4_9HYME</name>
<protein>
    <submittedName>
        <fullName evidence="8">TRAF-interacting protein</fullName>
    </submittedName>
</protein>
<feature type="domain" description="RING-type" evidence="7">
    <location>
        <begin position="5"/>
        <end position="46"/>
    </location>
</feature>
<dbReference type="GO" id="GO:0005634">
    <property type="term" value="C:nucleus"/>
    <property type="evidence" value="ECO:0007669"/>
    <property type="project" value="TreeGrafter"/>
</dbReference>
<accession>A0A0N0BBK4</accession>
<keyword evidence="2 4" id="KW-0863">Zinc-finger</keyword>
<dbReference type="PANTHER" id="PTHR46569:SF1">
    <property type="entry name" value="E3 UBIQUITIN-PROTEIN LIGASE RFWD3-RELATED"/>
    <property type="match status" value="1"/>
</dbReference>
<evidence type="ECO:0000259" key="7">
    <source>
        <dbReference type="PROSITE" id="PS50089"/>
    </source>
</evidence>
<evidence type="ECO:0000256" key="1">
    <source>
        <dbReference type="ARBA" id="ARBA00022723"/>
    </source>
</evidence>
<dbReference type="SUPFAM" id="SSF57850">
    <property type="entry name" value="RING/U-box"/>
    <property type="match status" value="1"/>
</dbReference>
<dbReference type="InterPro" id="IPR001841">
    <property type="entry name" value="Znf_RING"/>
</dbReference>
<proteinExistence type="predicted"/>
<dbReference type="AlphaFoldDB" id="A0A0N0BBK4"/>
<dbReference type="GO" id="GO:0008270">
    <property type="term" value="F:zinc ion binding"/>
    <property type="evidence" value="ECO:0007669"/>
    <property type="project" value="UniProtKB-KW"/>
</dbReference>
<keyword evidence="3" id="KW-0862">Zinc</keyword>
<feature type="compositionally biased region" description="Polar residues" evidence="6">
    <location>
        <begin position="269"/>
        <end position="286"/>
    </location>
</feature>
<dbReference type="InterPro" id="IPR011016">
    <property type="entry name" value="Znf_RING-CH"/>
</dbReference>
<dbReference type="SMART" id="SM00744">
    <property type="entry name" value="RINGv"/>
    <property type="match status" value="1"/>
</dbReference>
<keyword evidence="5" id="KW-0175">Coiled coil</keyword>
<dbReference type="EMBL" id="KQ436240">
    <property type="protein sequence ID" value="KOX67348.1"/>
    <property type="molecule type" value="Genomic_DNA"/>
</dbReference>
<sequence length="419" mass="48396">MNIVCVICRDLLTPADDIFHAPCGHIFHLHCVTQWLERSKTCPQCREKTTLSKIHRLYFNFANNDSIVEDKCLLQDKIDKLSLQLVLKEKDVKYYMEKNEILEKQNKELKKEVRKAESAVNEKTGAIYALKEQIKFFKEQNLEADSRKKEIEGLHKRIEGYKNIQILLEASIEAVDEMIAKTSDTSTLITYISVMKREMMISLNKRRELRAKVRSLQQELNKVSMERNFLSDEHSKRKKLEEDLVICESEKIGLQNKLRELERSKSSMERSANSKPKNMSDTNSRNSSKEEKMEHTDKTQRKDANVEEKIHLTITRADSPYLPVKSRGVLALKQQSIEKSNSAKLTSSILAKKSRIAQKSVRNDVNALVFDGFGGHSKLENLPNSSVIRIRSTKDSMHTVKRPKFDTEGNQKLAHFMIN</sequence>
<evidence type="ECO:0000256" key="2">
    <source>
        <dbReference type="ARBA" id="ARBA00022771"/>
    </source>
</evidence>
<dbReference type="Pfam" id="PF13639">
    <property type="entry name" value="zf-RING_2"/>
    <property type="match status" value="1"/>
</dbReference>
<feature type="compositionally biased region" description="Basic and acidic residues" evidence="6">
    <location>
        <begin position="258"/>
        <end position="268"/>
    </location>
</feature>
<evidence type="ECO:0000313" key="9">
    <source>
        <dbReference type="Proteomes" id="UP000053105"/>
    </source>
</evidence>
<dbReference type="Gene3D" id="3.30.40.10">
    <property type="entry name" value="Zinc/RING finger domain, C3HC4 (zinc finger)"/>
    <property type="match status" value="1"/>
</dbReference>
<dbReference type="GO" id="GO:0061630">
    <property type="term" value="F:ubiquitin protein ligase activity"/>
    <property type="evidence" value="ECO:0007669"/>
    <property type="project" value="TreeGrafter"/>
</dbReference>
<evidence type="ECO:0000256" key="3">
    <source>
        <dbReference type="ARBA" id="ARBA00022833"/>
    </source>
</evidence>
<evidence type="ECO:0000256" key="4">
    <source>
        <dbReference type="PROSITE-ProRule" id="PRU00175"/>
    </source>
</evidence>
<dbReference type="GO" id="GO:0090734">
    <property type="term" value="C:site of DNA damage"/>
    <property type="evidence" value="ECO:0007669"/>
    <property type="project" value="TreeGrafter"/>
</dbReference>
<dbReference type="GO" id="GO:0016567">
    <property type="term" value="P:protein ubiquitination"/>
    <property type="evidence" value="ECO:0007669"/>
    <property type="project" value="TreeGrafter"/>
</dbReference>
<keyword evidence="1" id="KW-0479">Metal-binding</keyword>
<gene>
    <name evidence="8" type="ORF">WN51_08255</name>
</gene>
<dbReference type="InterPro" id="IPR013083">
    <property type="entry name" value="Znf_RING/FYVE/PHD"/>
</dbReference>
<dbReference type="PROSITE" id="PS50089">
    <property type="entry name" value="ZF_RING_2"/>
    <property type="match status" value="1"/>
</dbReference>